<comment type="subcellular location">
    <molecule>Sonic hedgehog protein</molecule>
    <subcellularLocation>
        <location evidence="16">Endoplasmic reticulum membrane</location>
    </subcellularLocation>
    <subcellularLocation>
        <location evidence="16">Golgi apparatus membrane</location>
    </subcellularLocation>
</comment>
<comment type="function">
    <molecule>Protein hedgehog</molecule>
    <text evidence="16">The C-terminal part of the hedgehog protein precursor displays an autoproteolysis activity that results in the cleavage of the full-length protein into two parts (N-product and C-product). In addition, the C-terminal part displays a cholesterol transferase activity that results by the covalent attachment of a cholesterol moiety to the C-terminal of the newly generated N-product.</text>
</comment>
<keyword evidence="11 16" id="KW-0472">Membrane</keyword>
<dbReference type="InterPro" id="IPR006141">
    <property type="entry name" value="Intein_N"/>
</dbReference>
<dbReference type="GO" id="GO:0001708">
    <property type="term" value="P:cell fate specification"/>
    <property type="evidence" value="ECO:0007669"/>
    <property type="project" value="TreeGrafter"/>
</dbReference>
<dbReference type="InterPro" id="IPR001767">
    <property type="entry name" value="Hedgehog_Hint"/>
</dbReference>
<keyword evidence="13" id="KW-0449">Lipoprotein</keyword>
<dbReference type="GO" id="GO:0005113">
    <property type="term" value="F:patched binding"/>
    <property type="evidence" value="ECO:0007669"/>
    <property type="project" value="TreeGrafter"/>
</dbReference>
<organism evidence="19">
    <name type="scientific">Phallusia mammillata</name>
    <dbReference type="NCBI Taxonomy" id="59560"/>
    <lineage>
        <taxon>Eukaryota</taxon>
        <taxon>Metazoa</taxon>
        <taxon>Chordata</taxon>
        <taxon>Tunicata</taxon>
        <taxon>Ascidiacea</taxon>
        <taxon>Phlebobranchia</taxon>
        <taxon>Ascidiidae</taxon>
        <taxon>Phallusia</taxon>
    </lineage>
</organism>
<keyword evidence="9 16" id="KW-0068">Autocatalytic cleavage</keyword>
<dbReference type="InterPro" id="IPR003587">
    <property type="entry name" value="Hint_dom_N"/>
</dbReference>
<feature type="domain" description="Hint" evidence="17">
    <location>
        <begin position="461"/>
        <end position="506"/>
    </location>
</feature>
<evidence type="ECO:0000256" key="12">
    <source>
        <dbReference type="ARBA" id="ARBA00023139"/>
    </source>
</evidence>
<evidence type="ECO:0000256" key="16">
    <source>
        <dbReference type="RuleBase" id="RU280812"/>
    </source>
</evidence>
<dbReference type="Pfam" id="PF01085">
    <property type="entry name" value="HH_signal"/>
    <property type="match status" value="1"/>
</dbReference>
<dbReference type="GO" id="GO:0048731">
    <property type="term" value="P:system development"/>
    <property type="evidence" value="ECO:0007669"/>
    <property type="project" value="UniProtKB-ARBA"/>
</dbReference>
<dbReference type="GO" id="GO:0005509">
    <property type="term" value="F:calcium ion binding"/>
    <property type="evidence" value="ECO:0007669"/>
    <property type="project" value="TreeGrafter"/>
</dbReference>
<gene>
    <name evidence="19" type="primary">Shh</name>
</gene>
<dbReference type="InterPro" id="IPR036844">
    <property type="entry name" value="Hint_dom_sf"/>
</dbReference>
<dbReference type="GO" id="GO:0016539">
    <property type="term" value="P:intein-mediated protein splicing"/>
    <property type="evidence" value="ECO:0007669"/>
    <property type="project" value="InterPro"/>
</dbReference>
<evidence type="ECO:0000256" key="14">
    <source>
        <dbReference type="ARBA" id="ARBA00034131"/>
    </source>
</evidence>
<dbReference type="Gene3D" id="2.170.16.10">
    <property type="entry name" value="Hedgehog/Intein (Hint) domain"/>
    <property type="match status" value="1"/>
</dbReference>
<evidence type="ECO:0000256" key="7">
    <source>
        <dbReference type="ARBA" id="ARBA00022729"/>
    </source>
</evidence>
<keyword evidence="12" id="KW-0564">Palmitate</keyword>
<comment type="catalytic activity">
    <reaction evidence="15">
        <text>glycyl-L-cysteinyl-[protein] + cholesterol + H(+) = [protein]-C-terminal glycyl cholesterol ester + N-terminal L-cysteinyl-[protein]</text>
        <dbReference type="Rhea" id="RHEA:59504"/>
        <dbReference type="Rhea" id="RHEA-COMP:12707"/>
        <dbReference type="Rhea" id="RHEA-COMP:15369"/>
        <dbReference type="Rhea" id="RHEA-COMP:15374"/>
        <dbReference type="ChEBI" id="CHEBI:15378"/>
        <dbReference type="ChEBI" id="CHEBI:16113"/>
        <dbReference type="ChEBI" id="CHEBI:65250"/>
        <dbReference type="ChEBI" id="CHEBI:143135"/>
        <dbReference type="ChEBI" id="CHEBI:143140"/>
    </reaction>
    <physiologicalReaction direction="left-to-right" evidence="15">
        <dbReference type="Rhea" id="RHEA:59505"/>
    </physiologicalReaction>
</comment>
<dbReference type="Pfam" id="PF01079">
    <property type="entry name" value="Hint"/>
    <property type="match status" value="1"/>
</dbReference>
<dbReference type="GO" id="GO:0007267">
    <property type="term" value="P:cell-cell signaling"/>
    <property type="evidence" value="ECO:0007669"/>
    <property type="project" value="InterPro"/>
</dbReference>
<keyword evidence="5" id="KW-0808">Transferase</keyword>
<dbReference type="PRINTS" id="PR00632">
    <property type="entry name" value="SONICHHOG"/>
</dbReference>
<keyword evidence="2 16" id="KW-0217">Developmental protein</keyword>
<keyword evidence="6" id="KW-0479">Metal-binding</keyword>
<evidence type="ECO:0000256" key="8">
    <source>
        <dbReference type="ARBA" id="ARBA00022801"/>
    </source>
</evidence>
<evidence type="ECO:0000313" key="19">
    <source>
        <dbReference type="EMBL" id="CAB3266054.1"/>
    </source>
</evidence>
<dbReference type="GO" id="GO:0005615">
    <property type="term" value="C:extracellular space"/>
    <property type="evidence" value="ECO:0007669"/>
    <property type="project" value="TreeGrafter"/>
</dbReference>
<dbReference type="InterPro" id="IPR001657">
    <property type="entry name" value="Hedgehog"/>
</dbReference>
<evidence type="ECO:0000256" key="5">
    <source>
        <dbReference type="ARBA" id="ARBA00022679"/>
    </source>
</evidence>
<keyword evidence="16" id="KW-0333">Golgi apparatus</keyword>
<evidence type="ECO:0000256" key="10">
    <source>
        <dbReference type="ARBA" id="ARBA00022837"/>
    </source>
</evidence>
<evidence type="ECO:0000256" key="3">
    <source>
        <dbReference type="ARBA" id="ARBA00022475"/>
    </source>
</evidence>
<dbReference type="SMART" id="SM00306">
    <property type="entry name" value="HintN"/>
    <property type="match status" value="1"/>
</dbReference>
<dbReference type="GO" id="GO:0008233">
    <property type="term" value="F:peptidase activity"/>
    <property type="evidence" value="ECO:0007669"/>
    <property type="project" value="UniProtKB-UniRule"/>
</dbReference>
<dbReference type="FunFam" id="2.170.16.10:FF:000001">
    <property type="entry name" value="Indian hedgehog"/>
    <property type="match status" value="1"/>
</dbReference>
<keyword evidence="10" id="KW-0106">Calcium</keyword>
<dbReference type="EMBL" id="LR790192">
    <property type="protein sequence ID" value="CAB3266054.1"/>
    <property type="molecule type" value="mRNA"/>
</dbReference>
<protein>
    <recommendedName>
        <fullName evidence="16">Hedgehog protein</fullName>
    </recommendedName>
</protein>
<evidence type="ECO:0000256" key="4">
    <source>
        <dbReference type="ARBA" id="ARBA00022670"/>
    </source>
</evidence>
<evidence type="ECO:0000256" key="15">
    <source>
        <dbReference type="ARBA" id="ARBA00048589"/>
    </source>
</evidence>
<dbReference type="PROSITE" id="PS50817">
    <property type="entry name" value="INTEIN_N_TER"/>
    <property type="match status" value="1"/>
</dbReference>
<dbReference type="GO" id="GO:0000139">
    <property type="term" value="C:Golgi membrane"/>
    <property type="evidence" value="ECO:0007669"/>
    <property type="project" value="UniProtKB-SubCell"/>
</dbReference>
<reference evidence="19" key="1">
    <citation type="submission" date="2020-04" db="EMBL/GenBank/DDBJ databases">
        <authorList>
            <person name="Neveu A P."/>
        </authorList>
    </citation>
    <scope>NUCLEOTIDE SEQUENCE</scope>
    <source>
        <tissue evidence="19">Whole embryo</tissue>
    </source>
</reference>
<dbReference type="NCBIfam" id="TIGR01445">
    <property type="entry name" value="intein_Nterm"/>
    <property type="match status" value="1"/>
</dbReference>
<dbReference type="GO" id="GO:0005886">
    <property type="term" value="C:plasma membrane"/>
    <property type="evidence" value="ECO:0007669"/>
    <property type="project" value="UniProtKB-SubCell"/>
</dbReference>
<evidence type="ECO:0000256" key="9">
    <source>
        <dbReference type="ARBA" id="ARBA00022813"/>
    </source>
</evidence>
<evidence type="ECO:0000256" key="13">
    <source>
        <dbReference type="ARBA" id="ARBA00023288"/>
    </source>
</evidence>
<dbReference type="GO" id="GO:0016740">
    <property type="term" value="F:transferase activity"/>
    <property type="evidence" value="ECO:0007669"/>
    <property type="project" value="UniProtKB-KW"/>
</dbReference>
<comment type="subcellular location">
    <molecule>Protein hedgehog N-product</molecule>
    <subcellularLocation>
        <location evidence="16">Cell membrane</location>
        <topology evidence="16">Lipid-anchor</topology>
    </subcellularLocation>
</comment>
<evidence type="ECO:0000259" key="18">
    <source>
        <dbReference type="SMART" id="SM00306"/>
    </source>
</evidence>
<sequence>MEKVDINQDCSMLNFEVPETEYSSDFLSKRGLADNQADSATSHSRNATAVCTCPQSQSRQHNRFTNGLHCQHHKSPSRRDKLLKARKLCARHSVDKYTMKSSVRLCLHGFIMWLFVANPIICDILRGAASWTDHPFVGPNVLAAACRPRDQPGFPRTKPISSPLLKQGEFLPRYSEQSPIASGPVKGPVHFNSTQLVTVITTMIVFKDDEANMEDRRMTKRCEDKLLSLALLVTNELNSRLRVTEAWAPEGSHGPNSLHYEGRAVDINLASGDTSSYPFLARLAYDAGFDWVHYASKNHIHCSVRSDQDEDNNSITGRCFPGDAEVVTPSGETVPMSKLREGDQVLSIDRWGNVVPDTVLTFMDLQTDRSFRRDYVSIVTETGKELRLTPSHLVYVSSQMEKINDESPLSAWNAFKFTSWRTSLNVSSKILTPTATFAGRVKAGQYLFELPNDDWGVPIIGAPMRPQKIVRVELTTSNTGAYAPLTTQGTIIVNNVAASCYAAIDSDLISHAVMWPVRLYHSIRLTFADLVTSQSAIQTRTQGVSLYSRLLHEVASYLLPESIFVGA</sequence>
<feature type="domain" description="Hint" evidence="18">
    <location>
        <begin position="317"/>
        <end position="451"/>
    </location>
</feature>
<dbReference type="PANTHER" id="PTHR11889:SF31">
    <property type="entry name" value="PROTEIN HEDGEHOG"/>
    <property type="match status" value="1"/>
</dbReference>
<dbReference type="GO" id="GO:0007224">
    <property type="term" value="P:smoothened signaling pathway"/>
    <property type="evidence" value="ECO:0007669"/>
    <property type="project" value="TreeGrafter"/>
</dbReference>
<dbReference type="InterPro" id="IPR003586">
    <property type="entry name" value="Hint_dom_C"/>
</dbReference>
<keyword evidence="16" id="KW-0256">Endoplasmic reticulum</keyword>
<comment type="subunit">
    <text evidence="14">Multimer.</text>
</comment>
<dbReference type="GO" id="GO:0016540">
    <property type="term" value="P:protein autoprocessing"/>
    <property type="evidence" value="ECO:0007669"/>
    <property type="project" value="InterPro"/>
</dbReference>
<evidence type="ECO:0000259" key="17">
    <source>
        <dbReference type="SMART" id="SM00305"/>
    </source>
</evidence>
<proteinExistence type="evidence at transcript level"/>
<dbReference type="GO" id="GO:0005789">
    <property type="term" value="C:endoplasmic reticulum membrane"/>
    <property type="evidence" value="ECO:0007669"/>
    <property type="project" value="UniProtKB-SubCell"/>
</dbReference>
<evidence type="ECO:0000256" key="1">
    <source>
        <dbReference type="ARBA" id="ARBA00010649"/>
    </source>
</evidence>
<dbReference type="CDD" id="cd00081">
    <property type="entry name" value="Hint"/>
    <property type="match status" value="1"/>
</dbReference>
<evidence type="ECO:0000256" key="11">
    <source>
        <dbReference type="ARBA" id="ARBA00023136"/>
    </source>
</evidence>
<keyword evidence="7 16" id="KW-0732">Signal</keyword>
<comment type="similarity">
    <text evidence="1 16">Belongs to the hedgehog family.</text>
</comment>
<dbReference type="GO" id="GO:0010468">
    <property type="term" value="P:regulation of gene expression"/>
    <property type="evidence" value="ECO:0007669"/>
    <property type="project" value="TreeGrafter"/>
</dbReference>
<comment type="function">
    <molecule>Protein hedgehog N-product</molecule>
    <text evidence="16">The dually lipidated hedgehog protein N-product is a morphogen which is essential for a variety of patterning events during development.</text>
</comment>
<accession>A0A6F9DRI3</accession>
<evidence type="ECO:0000256" key="6">
    <source>
        <dbReference type="ARBA" id="ARBA00022723"/>
    </source>
</evidence>
<dbReference type="PANTHER" id="PTHR11889">
    <property type="entry name" value="HEDGEHOG"/>
    <property type="match status" value="1"/>
</dbReference>
<dbReference type="InterPro" id="IPR050387">
    <property type="entry name" value="Hedgehog_Signaling"/>
</dbReference>
<name>A0A6F9DRI3_9ASCI</name>
<dbReference type="SUPFAM" id="SSF55166">
    <property type="entry name" value="Hedgehog/DD-peptidase"/>
    <property type="match status" value="1"/>
</dbReference>
<keyword evidence="8 16" id="KW-0378">Hydrolase</keyword>
<evidence type="ECO:0000256" key="2">
    <source>
        <dbReference type="ARBA" id="ARBA00022473"/>
    </source>
</evidence>
<dbReference type="InterPro" id="IPR009045">
    <property type="entry name" value="Zn_M74/Hedgehog-like"/>
</dbReference>
<dbReference type="Gene3D" id="3.30.1380.10">
    <property type="match status" value="1"/>
</dbReference>
<dbReference type="SMART" id="SM00305">
    <property type="entry name" value="HintC"/>
    <property type="match status" value="1"/>
</dbReference>
<dbReference type="AlphaFoldDB" id="A0A6F9DRI3"/>
<keyword evidence="4 16" id="KW-0645">Protease</keyword>
<dbReference type="InterPro" id="IPR000320">
    <property type="entry name" value="Hedgehog_signalling_dom"/>
</dbReference>
<keyword evidence="3 16" id="KW-1003">Cell membrane</keyword>
<dbReference type="SUPFAM" id="SSF51294">
    <property type="entry name" value="Hedgehog/intein (Hint) domain"/>
    <property type="match status" value="1"/>
</dbReference>